<dbReference type="GO" id="GO:0003334">
    <property type="term" value="P:keratinocyte development"/>
    <property type="evidence" value="ECO:0007669"/>
    <property type="project" value="Ensembl"/>
</dbReference>
<dbReference type="GeneID" id="114883895"/>
<gene>
    <name evidence="21" type="primary">PLEC</name>
</gene>
<dbReference type="Ensembl" id="ENSMMNT00015026742.1">
    <property type="protein sequence ID" value="ENSMMNP00015024344.1"/>
    <property type="gene ID" value="ENSMMNG00015017179.1"/>
</dbReference>
<dbReference type="SMART" id="SM00150">
    <property type="entry name" value="SPEC"/>
    <property type="match status" value="6"/>
</dbReference>
<dbReference type="GO" id="GO:0042802">
    <property type="term" value="F:identical protein binding"/>
    <property type="evidence" value="ECO:0007669"/>
    <property type="project" value="Ensembl"/>
</dbReference>
<dbReference type="GO" id="GO:0030056">
    <property type="term" value="C:hemidesmosome"/>
    <property type="evidence" value="ECO:0007669"/>
    <property type="project" value="UniProtKB-SubCell"/>
</dbReference>
<keyword evidence="5" id="KW-0488">Methylation</keyword>
<evidence type="ECO:0000256" key="9">
    <source>
        <dbReference type="ARBA" id="ARBA00022949"/>
    </source>
</evidence>
<evidence type="ECO:0000256" key="19">
    <source>
        <dbReference type="SAM" id="MobiDB-lite"/>
    </source>
</evidence>
<dbReference type="GO" id="GO:0005200">
    <property type="term" value="F:structural constituent of cytoskeleton"/>
    <property type="evidence" value="ECO:0007669"/>
    <property type="project" value="TreeGrafter"/>
</dbReference>
<feature type="compositionally biased region" description="Basic and acidic residues" evidence="19">
    <location>
        <begin position="2668"/>
        <end position="2692"/>
    </location>
</feature>
<dbReference type="FunFam" id="1.20.58.60:FF:000036">
    <property type="entry name" value="Plectin a"/>
    <property type="match status" value="1"/>
</dbReference>
<dbReference type="CDD" id="cd21238">
    <property type="entry name" value="CH_PLEC_rpt2"/>
    <property type="match status" value="1"/>
</dbReference>
<dbReference type="GO" id="GO:0030424">
    <property type="term" value="C:axon"/>
    <property type="evidence" value="ECO:0007669"/>
    <property type="project" value="Ensembl"/>
</dbReference>
<feature type="region of interest" description="Disordered" evidence="19">
    <location>
        <begin position="1783"/>
        <end position="1816"/>
    </location>
</feature>
<evidence type="ECO:0000259" key="20">
    <source>
        <dbReference type="PROSITE" id="PS50021"/>
    </source>
</evidence>
<dbReference type="GO" id="GO:0071464">
    <property type="term" value="P:cellular response to hydrostatic pressure"/>
    <property type="evidence" value="ECO:0007669"/>
    <property type="project" value="Ensembl"/>
</dbReference>
<keyword evidence="22" id="KW-1185">Reference proteome</keyword>
<dbReference type="GO" id="GO:0010761">
    <property type="term" value="P:fibroblast migration"/>
    <property type="evidence" value="ECO:0007669"/>
    <property type="project" value="Ensembl"/>
</dbReference>
<dbReference type="Gene3D" id="1.10.10.10">
    <property type="entry name" value="Winged helix-like DNA-binding domain superfamily/Winged helix DNA-binding domain"/>
    <property type="match status" value="1"/>
</dbReference>
<dbReference type="InterPro" id="IPR049538">
    <property type="entry name" value="PCN-like_spectrin-like_rpt"/>
</dbReference>
<evidence type="ECO:0000256" key="13">
    <source>
        <dbReference type="ARBA" id="ARBA00023212"/>
    </source>
</evidence>
<dbReference type="InterPro" id="IPR041573">
    <property type="entry name" value="Desmoplakin_Spectrin-like"/>
</dbReference>
<dbReference type="GO" id="GO:0030425">
    <property type="term" value="C:dendrite"/>
    <property type="evidence" value="ECO:0007669"/>
    <property type="project" value="Ensembl"/>
</dbReference>
<dbReference type="Gene3D" id="2.30.30.40">
    <property type="entry name" value="SH3 Domains"/>
    <property type="match status" value="1"/>
</dbReference>
<dbReference type="FunFam" id="2.30.30.40:FF:000064">
    <property type="entry name" value="Plectin a"/>
    <property type="match status" value="1"/>
</dbReference>
<dbReference type="InterPro" id="IPR001589">
    <property type="entry name" value="Actinin_actin-bd_CS"/>
</dbReference>
<evidence type="ECO:0000256" key="1">
    <source>
        <dbReference type="ARBA" id="ARBA00004188"/>
    </source>
</evidence>
<dbReference type="InterPro" id="IPR001715">
    <property type="entry name" value="CH_dom"/>
</dbReference>
<keyword evidence="9" id="KW-0965">Cell junction</keyword>
<evidence type="ECO:0000256" key="14">
    <source>
        <dbReference type="ARBA" id="ARBA00023273"/>
    </source>
</evidence>
<feature type="compositionally biased region" description="Low complexity" evidence="19">
    <location>
        <begin position="2246"/>
        <end position="2261"/>
    </location>
</feature>
<dbReference type="OrthoDB" id="8919664at2759"/>
<dbReference type="FunFam" id="1.20.58.60:FF:000010">
    <property type="entry name" value="plectin isoform X2"/>
    <property type="match status" value="1"/>
</dbReference>
<dbReference type="GO" id="GO:0005925">
    <property type="term" value="C:focal adhesion"/>
    <property type="evidence" value="ECO:0007669"/>
    <property type="project" value="Ensembl"/>
</dbReference>
<dbReference type="GO" id="GO:0045296">
    <property type="term" value="F:cadherin binding"/>
    <property type="evidence" value="ECO:0007669"/>
    <property type="project" value="TreeGrafter"/>
</dbReference>
<dbReference type="GO" id="GO:2000689">
    <property type="term" value="P:actomyosin contractile ring assembly actin filament organization"/>
    <property type="evidence" value="ECO:0007669"/>
    <property type="project" value="Ensembl"/>
</dbReference>
<dbReference type="GO" id="GO:0031581">
    <property type="term" value="P:hemidesmosome assembly"/>
    <property type="evidence" value="ECO:0007669"/>
    <property type="project" value="Ensembl"/>
</dbReference>
<dbReference type="Pfam" id="PF21020">
    <property type="entry name" value="Spectrin_4"/>
    <property type="match status" value="1"/>
</dbReference>
<dbReference type="Gene3D" id="1.20.58.1060">
    <property type="match status" value="1"/>
</dbReference>
<dbReference type="GO" id="GO:0008307">
    <property type="term" value="F:structural constituent of muscle"/>
    <property type="evidence" value="ECO:0007669"/>
    <property type="project" value="TreeGrafter"/>
</dbReference>
<feature type="domain" description="Calponin-homology (CH)" evidence="20">
    <location>
        <begin position="184"/>
        <end position="287"/>
    </location>
</feature>
<dbReference type="InterPro" id="IPR036388">
    <property type="entry name" value="WH-like_DNA-bd_sf"/>
</dbReference>
<evidence type="ECO:0000256" key="16">
    <source>
        <dbReference type="ARBA" id="ARBA00071000"/>
    </source>
</evidence>
<dbReference type="GO" id="GO:0043933">
    <property type="term" value="P:protein-containing complex organization"/>
    <property type="evidence" value="ECO:0007669"/>
    <property type="project" value="Ensembl"/>
</dbReference>
<dbReference type="Pfam" id="PF03501">
    <property type="entry name" value="S10_plectin"/>
    <property type="match status" value="1"/>
</dbReference>
<dbReference type="RefSeq" id="XP_029057950.1">
    <property type="nucleotide sequence ID" value="XM_029202117.1"/>
</dbReference>
<dbReference type="GO" id="GO:0002102">
    <property type="term" value="C:podosome"/>
    <property type="evidence" value="ECO:0007669"/>
    <property type="project" value="UniProtKB-SubCell"/>
</dbReference>
<feature type="region of interest" description="Disordered" evidence="19">
    <location>
        <begin position="1609"/>
        <end position="1633"/>
    </location>
</feature>
<dbReference type="FunFam" id="3.90.1290.10:FF:000002">
    <property type="entry name" value="Plectin a"/>
    <property type="match status" value="1"/>
</dbReference>
<sequence>MVAGMLMPLDQLRTIYEVLFREGVMVAKKDRRPRSLHPHVPGVTNLQVTRAMASLRARGLVRETFAWRHFYWYLTNEGIAHLRQYLHLPPEIVPASLQRVRRPVAMVMPARRTPHVQAVQGPLGCPPKRGPLPAEDPTHEERWVYRRKEPEEGAPEPPVVPATTPGTLARPGPEPAPAADERDRVQKKTFTKWVNKHLIKAQRHISDLYEDLRDGHNLISLLEVLSGDSLPREKGRMRFHKLQNVQIALDYLRHRQVKLVNIRNDDIADGNPKLTLGLIWTIILHFQISDIQVSGQSEDMTAKEKLLLWSQRMVEGFQGLRCDNFTSSWRDGRLFNAIIHRHKPTLIDMNKVYRQTNLENLDQAFSVAERDLGVTRLLDPEDVDVPQPDEKSIITYVSSLYDAMPRVPDVQDGVKANELQLRWQEYRELVLLLLQWIRAHTAGFEERRFPSSFEEIEILWCQFLKFKETELPAKEADKNRSKGIYQSLEGAVQAGQLKMPPGYHPLDVEKEWGKLHVAILEREKQLRSEFERLERLQRVVSKLQMEAGLCEEQLNQADALLQSDVRLLASGKAPQRAGELERDLDKADSMIRTLFNDVQTLKDGRHPQGEQMYRRVYRLHERLVAIRTEYNLRLRSTPRHPELEDSTLRYLQDLLAWVEENQRRLDSAEWGVDLPSVEAQLGSHRGLHQSVEEFRTKIERARTDEGQLSPATRGAYRDCLGRLDLQYARLLSSSKARLRSLESLHGFVAAATKELMWLSDREEEEVGFDWSDRNTNMAAKKEGYSALMHELELKEKKIKEIQGTGDRLLREDHPARPTAESFQAALQTQWSWMLQLCCCIEAHLKDNTAYFQFFSDVREAEEQLRKLQETLRRKYTCDRSITVTRLEDLLQDAQDEKEQLNEYRGHLSGLAKRAKAIVQLKPRNPAHPVRGRVPLLAVCDYKQVEVTVHKGDECQMVGPAQPFYWKVLSSSRSEATVPSVCFLVPPPNQEAQEAIARLEAQHQALVALWHQLHTEMKSLLAWQSLSRDMQLIRSWSLVTFRTLKPEEQRQALRSLELHYQAFLRDSQDAAGFGPEDRLQAEREYGSCSRHYQQLLQSLEQGEQESSRCQRCISELKDIRLQLEACETRTVHRLRLPLDKEPARECAQRITEQQKAQAEVEGLGKGVARLSAEAEKVLALPEPSPAAPTLRSELELTLGKLEQVRSLSAIYLEKLKTISLVIRSTQGAEEVLRAREEQLKEAQAVPATLPELEATKAALKKLRAQAEAQQPVFDALRDELRGAQEVGERLQQRHGERDVEVERWRERVALLLERWQAVLAQTDVRQRELEQLGRQLRYYRESADPLGAWLQDAKQRQEQIQAVPLANSQAVREQLRQEKALLEDIERHGEKVEECQRFAKQYINAIKDYELQLVTYKAQLEPVASPAKKPKVQSGSESVIQEYVDLRTRYSELSTLTSQYIKFIGETLRRMEEEERLAEQQRAEERERLAEVEAALEKQRQLAEAHAQAKALAEREAQELQRRMQEEVARREEVAVDAQQQKRSIQEELQHLRQSSEAEIQAKARQVEAAERSRLRIEEEIRVVRLQLEATERQRGGAEGELQALRARAEEAEAQKRQAQEEAERLRRQVQDETQRKRQAEAELALRVQAEAEAAREKQRALQALEELRLQAEEAERRLRQAEAERARQVQVALETAQRSAEAELQSEHASFAEKTAQLERTLKEEHVAVVQLREEATRRAQQQAEAERARAEAERELERWQLKANEALRLRLQAEEVAQQKSLAQAEAEKQKEEAEREARRRGKAEEQAVRQRELAERELEKQRQLAEGTAQQRLAAEQELIRLRAETEQGEQQRQLLEEELARLQREAAAATQKRQELEAELANVRAEMEVLLASKARAEEESRSTSEKSKQRLEAEAGRFRALAEEAARLRALAEEAKRQRQLAEDDAVRQRAEAERVLAEKLAAISEATRLKTEAEIALKEKEAENERLRRLAEDEAFQRRLLEEQAAQHKADIEERLAQLRKASESELERQKGLVEDTLRQRRQVEEEILALKGSFEKAAAGKAELELELGRIRGNAEDTLRSKEQAEQEAARQRQLAAEEQRRRREAEERVQKSLAAEEEAARQRKAALEEVERLKAKVEEARRLRERAEQESARQLQLAQEAAQKRLQAEEKAHAFAVRQKEQELQQTLQQEQSMLERLRSEAEAARRAAEEAEAARERAEHEAAQSRRQVEEAERLKQSAEAQAQVQAQAQAAAEKLRKEAEQEAARRAQAEQAALRQKQAADAEMEKHKQFAEQALRQKAQVEQELTALRLQLEETDHQKSILDEELQRLKAEVTEAARQRGQVEEELFSLRVQMEELGKLKARIEAENRALVLRDKDNTQRLLQEEAEKMKQVAEEAARLSVAAQEAARLRQLAEEDLVQQRALAEKMLKEKMQAVQEATRLKAEAELLQQQKELAQEQARRLQEDKEQMAQQLAQETQGFQKTLETERQRQLEMSAEAERLRLRVAEMSRAQARAEEDAQRFRKQAEEIGDRLYRTELATQEKVTLVQTLETQRQQSDQDAERLREAIAELEREKDKLKQEAQLLQLKSEEMQVVRQEQLLQETQALQQSFLSEKDSLLQREHLIEQEKAKLEQLFQDEVAKAQQLREEQQRQQQKLQQEKEQLAASMEEARRRQREAEEGVQRKQEELRCLELQRQEQEKLLAEENQRLRERLQHLEEERRAALAHPGEVAPSQAAAARALPNGQDAADGPAAVAEPEHAFDGLRQKVPAQRLQEVGILSAEELQRLAQGRTTVAELAQREDVLHYLQGRSSIAGLLLKPANEKLSIYAALRRHLLSPGTALILLEAQAASGFLLDPMRNRRLAVNEAVKEGVVGPELHHKLLAAERAVTGYKDPYTGEQISLFQAMKKDLIVREHGIRLLEAQIATGGIIDPVHSHRLPVDMAYRRGYFDEEMNRVLQDPSDDTKGFFDPNTHENLTYLQLLERCVEDPETGLRLLPLTDQAAKGGELVYTDSEARDVFEKATVSAPFGKFQGRTVTIWELINSEYFTAEQRRDLLRQFRTGKVTVEKIIRIVITVIEEHEQKGQLCFEGLRALVPAAELLESRVIDRELFRQLQQGERSVQEVAEVEAVRRALRGSGVIAGVWLEEAGQKLSIYEALRKDLLRPEAAVALLEAQAGTGHIIDPTTSARLTVDEAVRAGLVGPELHEKLLSAEKAVTGYKDPYSGQSVSLFQALKKGLIPREQGLRLLDAQLSTGGIVDPSKSHRVPLDVACARGYLDKETSTALSAPEDNAKTYYEPRTWQPVTYSHLQQQCRPDQLTGLSLLPLSEEAARARQQELYSELQAREAFQKAAVEVPVGSFQGRTVTVWELISSEYFTAEQRQELLRQFRTGKVTVEKVIKILITIVEEVETVRQERLSFSGLRAPVPASELLAAGVLNSTQYEQLKDGKTSVKDLSELDSVRTLLQGSGCLAGVYLEDSKEKVTIYEAMQRGLLRPSTATLLLEAQAATGFLVDPVRNQRLYVHEAVKAGVVGPELHEKLLSAEKAVTGYKDPYSGSTISLFQAMKKGLVLREHGIRLLEAQIATGGIIDPVHSHRLPVDVAYQRGYFDEEMNRVLQDPSDDTKGFFDPNTHENLTYVQLLERCVEDPETGLRLLPLRGAEKAEVVETTRVYTEEETRRAFEETEINIPGSGSHSGSTMSLWEVMQSDLIPQEQRAQLLADFQAGRVTKERMIIIVIEIIEKTEVVRSQSLASYGHVGRRITAENLYEARVISRESYGLLREGTRSLHEVLEAESAWHYLYGTGCVAGIYRSSSRQTLTIYQALKKGQLSAEVARQLLEAQAATGFLLDPVKGERLAVDEAVRKGLVGPELHDRLLSAERAVTGYRDPYTEQTISLFQAMKKDLIPTEEALRLLDAQLATGGIIDPRLGFHLPLEVAYQRGYLDKDTHDRLSEPSEVRSYVDPSTDERLSYTQLLRRCRRDEASGQLLLPLADARKLTFRGLRKQITVEELVRSQVMDEATALRLQEGLTSVEEVSKNLQKFLEGTSSIAGVLVDATKERLSVYQAMKKGIIRPGTAFELLEAQAATGYVIDPIKGLKLTVEEAVRVGIVGPEFKDKLLSAERAVTGYKDPYSGKLISLFQAMKKGLILKDHGIRLLEAQIATGGIIDPEESHRLPVDVAYQRGLFDEEMNEILTDPSDDTKGFFDPNTEENLTYLQLMERCITDPQTGLRLLPLKEKKRERKTSSKSSVRKRRVVIVDPETGKEMSVYEAYRKGLIDHQTYLELSEQECEWEEITISSSDGVVKSMIIDRRSGRQYDIDEAIAKSLIDRSALDQYRAGTLSIAEFADMLSGNAGGFRSRSSSVGSSSSYPISPAVSRTQLVSWSDPTEETGPVAGILDTETLEKVSITEAMHRNLVDNITGQRLLEAQACTGGIIDPSTGERFPVTDAVNKGLVDKIMVDRINLAQKAFCGFEDPRTKTKMSAAQALKKGWLYYEAGQRFLEVQYLTGGLIEPDTPGRVALDEALQRGTVDARTAQKLRDVSAYSKYLTCPKTKLKISYKDALDRSMVEEGTGLRLLEAAAQSSKGYYSPYSISGSGSAAGSRSSSRTGSRAGSRRGSFDATGSGFSMTFSSSSYSSSGYGRRYASGPAPSAGGPESAAA</sequence>
<dbReference type="Pfam" id="PF00681">
    <property type="entry name" value="Plectin"/>
    <property type="match status" value="14"/>
</dbReference>
<dbReference type="Pfam" id="PF21097">
    <property type="entry name" value="SR_plectin_7"/>
    <property type="match status" value="1"/>
</dbReference>
<keyword evidence="11 18" id="KW-0175">Coiled coil</keyword>
<dbReference type="GO" id="GO:0045214">
    <property type="term" value="P:sarcomere organization"/>
    <property type="evidence" value="ECO:0007669"/>
    <property type="project" value="Ensembl"/>
</dbReference>
<dbReference type="GO" id="GO:0043209">
    <property type="term" value="C:myelin sheath"/>
    <property type="evidence" value="ECO:0007669"/>
    <property type="project" value="Ensembl"/>
</dbReference>
<dbReference type="Gene3D" id="3.30.160.780">
    <property type="match status" value="1"/>
</dbReference>
<feature type="region of interest" description="Disordered" evidence="19">
    <location>
        <begin position="117"/>
        <end position="185"/>
    </location>
</feature>
<dbReference type="PROSITE" id="PS50021">
    <property type="entry name" value="CH"/>
    <property type="match status" value="2"/>
</dbReference>
<evidence type="ECO:0000256" key="10">
    <source>
        <dbReference type="ARBA" id="ARBA00022990"/>
    </source>
</evidence>
<dbReference type="GeneTree" id="ENSGT00940000159045"/>
<evidence type="ECO:0000256" key="5">
    <source>
        <dbReference type="ARBA" id="ARBA00022481"/>
    </source>
</evidence>
<dbReference type="GO" id="GO:0006997">
    <property type="term" value="P:nucleus organization"/>
    <property type="evidence" value="ECO:0007669"/>
    <property type="project" value="Ensembl"/>
</dbReference>
<keyword evidence="12" id="KW-0009">Actin-binding</keyword>
<evidence type="ECO:0000256" key="3">
    <source>
        <dbReference type="ARBA" id="ARBA00009109"/>
    </source>
</evidence>
<feature type="region of interest" description="Disordered" evidence="19">
    <location>
        <begin position="2083"/>
        <end position="2132"/>
    </location>
</feature>
<dbReference type="Gene3D" id="1.10.418.10">
    <property type="entry name" value="Calponin-like domain"/>
    <property type="match status" value="2"/>
</dbReference>
<dbReference type="GO" id="GO:0000902">
    <property type="term" value="P:cell morphogenesis"/>
    <property type="evidence" value="ECO:0007669"/>
    <property type="project" value="Ensembl"/>
</dbReference>
<dbReference type="CDD" id="cd00176">
    <property type="entry name" value="SPEC"/>
    <property type="match status" value="2"/>
</dbReference>
<dbReference type="GO" id="GO:0022904">
    <property type="term" value="P:respiratory electron transport chain"/>
    <property type="evidence" value="ECO:0007669"/>
    <property type="project" value="Ensembl"/>
</dbReference>
<dbReference type="InterPro" id="IPR001101">
    <property type="entry name" value="Plectin_repeat"/>
</dbReference>
<dbReference type="GO" id="GO:0005741">
    <property type="term" value="C:mitochondrial outer membrane"/>
    <property type="evidence" value="ECO:0007669"/>
    <property type="project" value="Ensembl"/>
</dbReference>
<feature type="domain" description="Calponin-homology (CH)" evidence="20">
    <location>
        <begin position="300"/>
        <end position="405"/>
    </location>
</feature>
<evidence type="ECO:0000256" key="11">
    <source>
        <dbReference type="ARBA" id="ARBA00023054"/>
    </source>
</evidence>
<dbReference type="InterPro" id="IPR035915">
    <property type="entry name" value="Plakin_repeat_sf"/>
</dbReference>
<dbReference type="GO" id="GO:0043114">
    <property type="term" value="P:regulation of vascular permeability"/>
    <property type="evidence" value="ECO:0007669"/>
    <property type="project" value="Ensembl"/>
</dbReference>
<dbReference type="PROSITE" id="PS00020">
    <property type="entry name" value="ACTININ_2"/>
    <property type="match status" value="1"/>
</dbReference>
<proteinExistence type="inferred from homology"/>
<keyword evidence="4" id="KW-0728">SH3 domain</keyword>
<dbReference type="FunFam" id="1.20.58.60:FF:000065">
    <property type="entry name" value="plectin isoform X1"/>
    <property type="match status" value="1"/>
</dbReference>
<reference evidence="21" key="2">
    <citation type="submission" date="2025-09" db="UniProtKB">
        <authorList>
            <consortium name="Ensembl"/>
        </authorList>
    </citation>
    <scope>IDENTIFICATION</scope>
</reference>
<dbReference type="GO" id="GO:0005882">
    <property type="term" value="C:intermediate filament"/>
    <property type="evidence" value="ECO:0007669"/>
    <property type="project" value="TreeGrafter"/>
</dbReference>
<dbReference type="Gene3D" id="3.90.1290.10">
    <property type="entry name" value="Plakin repeat"/>
    <property type="match status" value="6"/>
</dbReference>
<dbReference type="Proteomes" id="UP000694561">
    <property type="component" value="Unplaced"/>
</dbReference>
<keyword evidence="14" id="KW-0966">Cell projection</keyword>
<feature type="coiled-coil region" evidence="18">
    <location>
        <begin position="526"/>
        <end position="553"/>
    </location>
</feature>
<evidence type="ECO:0000256" key="6">
    <source>
        <dbReference type="ARBA" id="ARBA00022490"/>
    </source>
</evidence>
<dbReference type="FunFam" id="3.30.160.780:FF:000001">
    <property type="entry name" value="Plectin a"/>
    <property type="match status" value="1"/>
</dbReference>
<dbReference type="GO" id="GO:0120193">
    <property type="term" value="P:tight junction organization"/>
    <property type="evidence" value="ECO:0007669"/>
    <property type="project" value="Ensembl"/>
</dbReference>
<dbReference type="GO" id="GO:0010467">
    <property type="term" value="P:gene expression"/>
    <property type="evidence" value="ECO:0007669"/>
    <property type="project" value="Ensembl"/>
</dbReference>
<dbReference type="GO" id="GO:0071498">
    <property type="term" value="P:cellular response to fluid shear stress"/>
    <property type="evidence" value="ECO:0007669"/>
    <property type="project" value="Ensembl"/>
</dbReference>
<organism evidence="21 22">
    <name type="scientific">Monodon monoceros</name>
    <name type="common">Narwhal</name>
    <name type="synonym">Ceratodon monodon</name>
    <dbReference type="NCBI Taxonomy" id="40151"/>
    <lineage>
        <taxon>Eukaryota</taxon>
        <taxon>Metazoa</taxon>
        <taxon>Chordata</taxon>
        <taxon>Craniata</taxon>
        <taxon>Vertebrata</taxon>
        <taxon>Euteleostomi</taxon>
        <taxon>Mammalia</taxon>
        <taxon>Eutheria</taxon>
        <taxon>Laurasiatheria</taxon>
        <taxon>Artiodactyla</taxon>
        <taxon>Whippomorpha</taxon>
        <taxon>Cetacea</taxon>
        <taxon>Odontoceti</taxon>
        <taxon>Monodontidae</taxon>
        <taxon>Monodon</taxon>
    </lineage>
</organism>
<dbReference type="InterPro" id="IPR005326">
    <property type="entry name" value="Plectin_eS10_N"/>
</dbReference>
<dbReference type="SMART" id="SM00033">
    <property type="entry name" value="CH"/>
    <property type="match status" value="2"/>
</dbReference>
<reference evidence="21" key="1">
    <citation type="submission" date="2025-08" db="UniProtKB">
        <authorList>
            <consortium name="Ensembl"/>
        </authorList>
    </citation>
    <scope>IDENTIFICATION</scope>
</reference>
<dbReference type="FunFam" id="1.10.418.10:FF:000029">
    <property type="entry name" value="plectin isoform X2"/>
    <property type="match status" value="1"/>
</dbReference>
<dbReference type="PROSITE" id="PS00019">
    <property type="entry name" value="ACTININ_1"/>
    <property type="match status" value="1"/>
</dbReference>
<dbReference type="InterPro" id="IPR018159">
    <property type="entry name" value="Spectrin/alpha-actinin"/>
</dbReference>
<dbReference type="FunFam" id="1.10.418.10:FF:000002">
    <property type="entry name" value="Microtubule-actin cross-linking factor 1"/>
    <property type="match status" value="1"/>
</dbReference>
<evidence type="ECO:0000256" key="15">
    <source>
        <dbReference type="ARBA" id="ARBA00060371"/>
    </source>
</evidence>
<dbReference type="GO" id="GO:0035264">
    <property type="term" value="P:multicellular organism growth"/>
    <property type="evidence" value="ECO:0007669"/>
    <property type="project" value="Ensembl"/>
</dbReference>
<feature type="coiled-coil region" evidence="18">
    <location>
        <begin position="1364"/>
        <end position="1418"/>
    </location>
</feature>
<feature type="coiled-coil region" evidence="18">
    <location>
        <begin position="1248"/>
        <end position="1292"/>
    </location>
</feature>
<dbReference type="CTD" id="5339"/>
<dbReference type="FunFam" id="1.20.58.60:FF:000009">
    <property type="entry name" value="dystonin isoform X1"/>
    <property type="match status" value="1"/>
</dbReference>
<dbReference type="GO" id="GO:0045109">
    <property type="term" value="P:intermediate filament organization"/>
    <property type="evidence" value="ECO:0007669"/>
    <property type="project" value="Ensembl"/>
</dbReference>
<name>A0A8C6FBH9_MONMO</name>
<dbReference type="GO" id="GO:0005829">
    <property type="term" value="C:cytosol"/>
    <property type="evidence" value="ECO:0007669"/>
    <property type="project" value="Ensembl"/>
</dbReference>
<evidence type="ECO:0000256" key="4">
    <source>
        <dbReference type="ARBA" id="ARBA00022443"/>
    </source>
</evidence>
<feature type="compositionally biased region" description="Basic and acidic residues" evidence="19">
    <location>
        <begin position="2201"/>
        <end position="2245"/>
    </location>
</feature>
<dbReference type="FunFam" id="1.20.58.60:FF:000076">
    <property type="entry name" value="Plectin a"/>
    <property type="match status" value="1"/>
</dbReference>
<evidence type="ECO:0000256" key="17">
    <source>
        <dbReference type="ARBA" id="ARBA00081353"/>
    </source>
</evidence>
<keyword evidence="7" id="KW-0597">Phosphoprotein</keyword>
<dbReference type="InterPro" id="IPR043197">
    <property type="entry name" value="Plakin"/>
</dbReference>
<dbReference type="SMART" id="SM00250">
    <property type="entry name" value="PLEC"/>
    <property type="match status" value="33"/>
</dbReference>
<feature type="compositionally biased region" description="Basic and acidic residues" evidence="19">
    <location>
        <begin position="2262"/>
        <end position="2277"/>
    </location>
</feature>
<dbReference type="Pfam" id="PF21019">
    <property type="entry name" value="Spectrin_3"/>
    <property type="match status" value="1"/>
</dbReference>
<feature type="region of interest" description="Disordered" evidence="19">
    <location>
        <begin position="2734"/>
        <end position="2767"/>
    </location>
</feature>
<comment type="subcellular location">
    <subcellularLocation>
        <location evidence="15">Cell junction</location>
        <location evidence="15">Hemidesmosome</location>
    </subcellularLocation>
    <subcellularLocation>
        <location evidence="1">Cell projection</location>
        <location evidence="1">Podosome</location>
    </subcellularLocation>
    <subcellularLocation>
        <location evidence="2">Cytoplasm</location>
        <location evidence="2">Cytoskeleton</location>
    </subcellularLocation>
</comment>
<feature type="compositionally biased region" description="Basic and acidic residues" evidence="19">
    <location>
        <begin position="1787"/>
        <end position="1816"/>
    </location>
</feature>
<dbReference type="CDD" id="cd21188">
    <property type="entry name" value="CH_PLEC-like_rpt1"/>
    <property type="match status" value="1"/>
</dbReference>
<evidence type="ECO:0000256" key="8">
    <source>
        <dbReference type="ARBA" id="ARBA00022737"/>
    </source>
</evidence>
<dbReference type="GO" id="GO:0045445">
    <property type="term" value="P:myoblast differentiation"/>
    <property type="evidence" value="ECO:0007669"/>
    <property type="project" value="Ensembl"/>
</dbReference>
<evidence type="ECO:0000313" key="21">
    <source>
        <dbReference type="Ensembl" id="ENSMMNP00015024344.1"/>
    </source>
</evidence>
<dbReference type="Pfam" id="PF00307">
    <property type="entry name" value="CH"/>
    <property type="match status" value="2"/>
</dbReference>
<dbReference type="Pfam" id="PF17902">
    <property type="entry name" value="SH3_10"/>
    <property type="match status" value="1"/>
</dbReference>
<dbReference type="GO" id="GO:0055013">
    <property type="term" value="P:cardiac muscle cell development"/>
    <property type="evidence" value="ECO:0007669"/>
    <property type="project" value="Ensembl"/>
</dbReference>
<feature type="compositionally biased region" description="Basic and acidic residues" evidence="19">
    <location>
        <begin position="136"/>
        <end position="151"/>
    </location>
</feature>
<dbReference type="SUPFAM" id="SSF47576">
    <property type="entry name" value="Calponin-homology domain, CH-domain"/>
    <property type="match status" value="1"/>
</dbReference>
<keyword evidence="6" id="KW-0963">Cytoplasm</keyword>
<protein>
    <recommendedName>
        <fullName evidence="16">Plectin</fullName>
    </recommendedName>
    <alternativeName>
        <fullName evidence="17">Plectin-1</fullName>
    </alternativeName>
</protein>
<dbReference type="GO" id="GO:0019226">
    <property type="term" value="P:transmission of nerve impulse"/>
    <property type="evidence" value="ECO:0007669"/>
    <property type="project" value="Ensembl"/>
</dbReference>
<evidence type="ECO:0000256" key="18">
    <source>
        <dbReference type="SAM" id="Coils"/>
    </source>
</evidence>
<comment type="similarity">
    <text evidence="3">Belongs to the plakin or cytolinker family.</text>
</comment>
<dbReference type="SUPFAM" id="SSF75399">
    <property type="entry name" value="Plakin repeat"/>
    <property type="match status" value="7"/>
</dbReference>
<dbReference type="GO" id="GO:0002522">
    <property type="term" value="P:leukocyte migration involved in immune response"/>
    <property type="evidence" value="ECO:0007669"/>
    <property type="project" value="Ensembl"/>
</dbReference>
<keyword evidence="13" id="KW-0206">Cytoskeleton</keyword>
<evidence type="ECO:0000256" key="12">
    <source>
        <dbReference type="ARBA" id="ARBA00023203"/>
    </source>
</evidence>
<dbReference type="GO" id="GO:0030506">
    <property type="term" value="F:ankyrin binding"/>
    <property type="evidence" value="ECO:0007669"/>
    <property type="project" value="Ensembl"/>
</dbReference>
<dbReference type="GO" id="GO:0007005">
    <property type="term" value="P:mitochondrion organization"/>
    <property type="evidence" value="ECO:0007669"/>
    <property type="project" value="Ensembl"/>
</dbReference>
<evidence type="ECO:0000256" key="7">
    <source>
        <dbReference type="ARBA" id="ARBA00022553"/>
    </source>
</evidence>
<dbReference type="PANTHER" id="PTHR23169:SF20">
    <property type="entry name" value="PLECTIN"/>
    <property type="match status" value="1"/>
</dbReference>
<dbReference type="GO" id="GO:0014866">
    <property type="term" value="P:skeletal myofibril assembly"/>
    <property type="evidence" value="ECO:0007669"/>
    <property type="project" value="Ensembl"/>
</dbReference>
<dbReference type="GO" id="GO:0071260">
    <property type="term" value="P:cellular response to mechanical stimulus"/>
    <property type="evidence" value="ECO:0007669"/>
    <property type="project" value="Ensembl"/>
</dbReference>
<evidence type="ECO:0000313" key="22">
    <source>
        <dbReference type="Proteomes" id="UP000694561"/>
    </source>
</evidence>
<dbReference type="Pfam" id="PF18373">
    <property type="entry name" value="Spectrin_2"/>
    <property type="match status" value="1"/>
</dbReference>
<feature type="compositionally biased region" description="Basic and acidic residues" evidence="19">
    <location>
        <begin position="2287"/>
        <end position="2298"/>
    </location>
</feature>
<dbReference type="GO" id="GO:0042060">
    <property type="term" value="P:wound healing"/>
    <property type="evidence" value="ECO:0007669"/>
    <property type="project" value="TreeGrafter"/>
</dbReference>
<accession>A0A8C6FBH9</accession>
<dbReference type="GO" id="GO:0048471">
    <property type="term" value="C:perinuclear region of cytoplasm"/>
    <property type="evidence" value="ECO:0007669"/>
    <property type="project" value="TreeGrafter"/>
</dbReference>
<dbReference type="InterPro" id="IPR036872">
    <property type="entry name" value="CH_dom_sf"/>
</dbReference>
<dbReference type="GO" id="GO:0002162">
    <property type="term" value="F:dystroglycan binding"/>
    <property type="evidence" value="ECO:0007669"/>
    <property type="project" value="Ensembl"/>
</dbReference>
<dbReference type="GO" id="GO:0048741">
    <property type="term" value="P:skeletal muscle fiber development"/>
    <property type="evidence" value="ECO:0007669"/>
    <property type="project" value="Ensembl"/>
</dbReference>
<dbReference type="GO" id="GO:0030018">
    <property type="term" value="C:Z disc"/>
    <property type="evidence" value="ECO:0007669"/>
    <property type="project" value="Ensembl"/>
</dbReference>
<feature type="region of interest" description="Disordered" evidence="19">
    <location>
        <begin position="2661"/>
        <end position="2692"/>
    </location>
</feature>
<dbReference type="GO" id="GO:0008104">
    <property type="term" value="P:intracellular protein localization"/>
    <property type="evidence" value="ECO:0007669"/>
    <property type="project" value="Ensembl"/>
</dbReference>
<dbReference type="FunFam" id="3.90.1290.10:FF:000001">
    <property type="entry name" value="Plectin a"/>
    <property type="match status" value="5"/>
</dbReference>
<dbReference type="SUPFAM" id="SSF46966">
    <property type="entry name" value="Spectrin repeat"/>
    <property type="match status" value="5"/>
</dbReference>
<dbReference type="GO" id="GO:0042383">
    <property type="term" value="C:sarcolemma"/>
    <property type="evidence" value="ECO:0007669"/>
    <property type="project" value="Ensembl"/>
</dbReference>
<dbReference type="FunFam" id="1.10.10.10:FF:000388">
    <property type="entry name" value="plectin isoform X1"/>
    <property type="match status" value="1"/>
</dbReference>
<dbReference type="InterPro" id="IPR041615">
    <property type="entry name" value="Desmoplakin_SH3"/>
</dbReference>
<dbReference type="Gene3D" id="1.20.58.60">
    <property type="match status" value="5"/>
</dbReference>
<dbReference type="GO" id="GO:0032094">
    <property type="term" value="P:response to food"/>
    <property type="evidence" value="ECO:0007669"/>
    <property type="project" value="Ensembl"/>
</dbReference>
<dbReference type="GO" id="GO:0005903">
    <property type="term" value="C:brush border"/>
    <property type="evidence" value="ECO:0007669"/>
    <property type="project" value="Ensembl"/>
</dbReference>
<dbReference type="PANTHER" id="PTHR23169">
    <property type="entry name" value="ENVOPLAKIN"/>
    <property type="match status" value="1"/>
</dbReference>
<dbReference type="GO" id="GO:0034332">
    <property type="term" value="P:adherens junction organization"/>
    <property type="evidence" value="ECO:0007669"/>
    <property type="project" value="Ensembl"/>
</dbReference>
<evidence type="ECO:0000256" key="2">
    <source>
        <dbReference type="ARBA" id="ARBA00004245"/>
    </source>
</evidence>
<feature type="region of interest" description="Disordered" evidence="19">
    <location>
        <begin position="4600"/>
        <end position="4673"/>
    </location>
</feature>
<feature type="coiled-coil region" evidence="18">
    <location>
        <begin position="857"/>
        <end position="906"/>
    </location>
</feature>
<feature type="region of interest" description="Disordered" evidence="19">
    <location>
        <begin position="2194"/>
        <end position="2298"/>
    </location>
</feature>
<keyword evidence="8" id="KW-0677">Repeat</keyword>
<dbReference type="GO" id="GO:0032287">
    <property type="term" value="P:peripheral nervous system myelin maintenance"/>
    <property type="evidence" value="ECO:0007669"/>
    <property type="project" value="Ensembl"/>
</dbReference>
<dbReference type="GO" id="GO:0061436">
    <property type="term" value="P:establishment of skin barrier"/>
    <property type="evidence" value="ECO:0007669"/>
    <property type="project" value="Ensembl"/>
</dbReference>
<dbReference type="GO" id="GO:0051015">
    <property type="term" value="F:actin filament binding"/>
    <property type="evidence" value="ECO:0007669"/>
    <property type="project" value="Ensembl"/>
</dbReference>
<keyword evidence="10" id="KW-0007">Acetylation</keyword>
<dbReference type="GO" id="GO:0010818">
    <property type="term" value="P:T cell chemotaxis"/>
    <property type="evidence" value="ECO:0007669"/>
    <property type="project" value="Ensembl"/>
</dbReference>
<feature type="compositionally biased region" description="Basic and acidic residues" evidence="19">
    <location>
        <begin position="2083"/>
        <end position="2117"/>
    </location>
</feature>